<keyword evidence="5" id="KW-1185">Reference proteome</keyword>
<dbReference type="PANTHER" id="PTHR16305:SF28">
    <property type="entry name" value="GUANYLATE CYCLASE DOMAIN-CONTAINING PROTEIN"/>
    <property type="match status" value="1"/>
</dbReference>
<dbReference type="Gene3D" id="3.40.50.300">
    <property type="entry name" value="P-loop containing nucleotide triphosphate hydrolases"/>
    <property type="match status" value="1"/>
</dbReference>
<keyword evidence="1" id="KW-0547">Nucleotide-binding</keyword>
<dbReference type="SUPFAM" id="SSF55073">
    <property type="entry name" value="Nucleotide cyclase"/>
    <property type="match status" value="2"/>
</dbReference>
<dbReference type="Gene3D" id="1.25.40.10">
    <property type="entry name" value="Tetratricopeptide repeat domain"/>
    <property type="match status" value="1"/>
</dbReference>
<dbReference type="InterPro" id="IPR001054">
    <property type="entry name" value="A/G_cyclase"/>
</dbReference>
<dbReference type="OrthoDB" id="9816555at2"/>
<dbReference type="InterPro" id="IPR027417">
    <property type="entry name" value="P-loop_NTPase"/>
</dbReference>
<accession>A0A251X552</accession>
<keyword evidence="2" id="KW-0067">ATP-binding</keyword>
<dbReference type="PROSITE" id="PS50125">
    <property type="entry name" value="GUANYLATE_CYCLASE_2"/>
    <property type="match status" value="2"/>
</dbReference>
<dbReference type="RefSeq" id="WP_086488982.1">
    <property type="nucleotide sequence ID" value="NZ_MSLT01000023.1"/>
</dbReference>
<evidence type="ECO:0000256" key="1">
    <source>
        <dbReference type="ARBA" id="ARBA00022741"/>
    </source>
</evidence>
<comment type="caution">
    <text evidence="4">The sequence shown here is derived from an EMBL/GenBank/DDBJ whole genome shotgun (WGS) entry which is preliminary data.</text>
</comment>
<evidence type="ECO:0000313" key="4">
    <source>
        <dbReference type="EMBL" id="OUD12067.1"/>
    </source>
</evidence>
<dbReference type="SUPFAM" id="SSF52540">
    <property type="entry name" value="P-loop containing nucleoside triphosphate hydrolases"/>
    <property type="match status" value="1"/>
</dbReference>
<feature type="domain" description="Guanylate cyclase" evidence="3">
    <location>
        <begin position="266"/>
        <end position="402"/>
    </location>
</feature>
<dbReference type="CDD" id="cd07302">
    <property type="entry name" value="CHD"/>
    <property type="match status" value="1"/>
</dbReference>
<evidence type="ECO:0000256" key="2">
    <source>
        <dbReference type="ARBA" id="ARBA00022840"/>
    </source>
</evidence>
<dbReference type="GO" id="GO:0004016">
    <property type="term" value="F:adenylate cyclase activity"/>
    <property type="evidence" value="ECO:0007669"/>
    <property type="project" value="UniProtKB-ARBA"/>
</dbReference>
<name>A0A251X552_9GAMM</name>
<dbReference type="SUPFAM" id="SSF48452">
    <property type="entry name" value="TPR-like"/>
    <property type="match status" value="1"/>
</dbReference>
<dbReference type="Pfam" id="PF13191">
    <property type="entry name" value="AAA_16"/>
    <property type="match status" value="1"/>
</dbReference>
<protein>
    <recommendedName>
        <fullName evidence="3">Guanylate cyclase domain-containing protein</fullName>
    </recommendedName>
</protein>
<organism evidence="4 5">
    <name type="scientific">Thioflexithrix psekupsensis</name>
    <dbReference type="NCBI Taxonomy" id="1570016"/>
    <lineage>
        <taxon>Bacteria</taxon>
        <taxon>Pseudomonadati</taxon>
        <taxon>Pseudomonadota</taxon>
        <taxon>Gammaproteobacteria</taxon>
        <taxon>Thiotrichales</taxon>
        <taxon>Thioflexithrix</taxon>
    </lineage>
</organism>
<dbReference type="GO" id="GO:0009190">
    <property type="term" value="P:cyclic nucleotide biosynthetic process"/>
    <property type="evidence" value="ECO:0007669"/>
    <property type="project" value="InterPro"/>
</dbReference>
<dbReference type="GO" id="GO:0005524">
    <property type="term" value="F:ATP binding"/>
    <property type="evidence" value="ECO:0007669"/>
    <property type="project" value="UniProtKB-KW"/>
</dbReference>
<dbReference type="InterPro" id="IPR011990">
    <property type="entry name" value="TPR-like_helical_dom_sf"/>
</dbReference>
<sequence>MTTSLETLISYTPTLVRRHLADQPDSQPMPSVERHYAALLYTEIAGFARLTQAIPHTQPHQLHELGQTLDDYFGQLIDHIHAHGGEIIKVSGQTLLVLWPVGITGPDLNTVTRRAAACALALHEWHEQHVPVFSPYPTETPLVLRSVVDAGSVWAATVGGVQGHWEFLVAGTALTHLRAIQTQARPHQVLIAPHAWELIRAYCRGEVLGHYVRLQHILHPLTPRSIPPIELCPETEHALRGYISPIVLAQLDTGYTQWTAELRTVSVLFLNIPALFETSTRPHLSQHAHDLAMREWLTQTQDVLYELQQTLFHFAGNIVQFMVNDKGLVLIAAWGVPLHTHDDDALRAIRAALHLQNILHDHELESNIGVASGQVLCGHRGNAHRRHFDMMGDVIDLAAYLMQLADDDVICDAATYTQTQAYVEFDTLPPLEWRDHSFGSTLYRPLPSIIPGDFSPGDLIGRRQARGQLMSYLKPLLEENKGSTIILEGEMGIGKSRFLHDFALQASGEDAFCFTAYAQPVNRRTPYHVWRSLFRQMIRFVWHSVDPGDIAFRLLECFKSSSSAVLHFPLLNSLLAFPFPENDLSKQLQGQLRADNLNQLVVTIMRKMLSQTKHRCVFIIDDAQDLDSASWGLFHSLHQEKLPCLFILSFRTQHTVNLALSEGQPSYPGLKSLFAQSHTHYLHLSALSQGEMIALICQRLHVPHIPPVLAHLFQEKAKGNPLIAEQLSDMLCEQGVIRVLDGQCLMASGMAYIDPDDFPHDVASIIAQRLRSLTPYHRLILHLTSAMNVPFHAELLYIIFVTFLPDSDREKALVQMNECLVTLERWHFFQTVETESQVLYRFKHPLIKEMVYQQLNEVKTEALHLALATWYDRLPDNALNALDDTFALRAWHWEQARSVSRAVPLLARLAHYALQWAAYQETLHFYHRINELLNDDPLMIFPAKQRAQWASQQSEAHAFLGQLGQSRAALEQALTLLKQPLPRTRLGLWSKMIQLSVKQWWRARQGSRLPVPVMSAEMRDIHFQLAAIYEQLGRLLLQPRLTHFSLYFDYDWLTGCYARLQVLPHAEAVSDHAHIAALLARNYAGLCLTADTLALPKMAHFYQQQALRVIDQNVPLASMSWVFWWIGVHELGQGQWRISQQRFARAIELSTQIGDFRRQLENLNLLSCANYHQGLFKQNIQQSQAVYALARQQGDLQAQVWGLCGQALGFLRLGELDTAVQCLKTVQELPSEDIQLLEAIRICGLLTLVYAHQGLPKQAIQMATKTAHLLEKTPPMAIDLLESYASVAQIYLMRWEAHDQPYADERAAAPLSAKERYAFARLSRRACGVLLRYARVFPIAKPRALLWQGLHYWLLGRHQRAHTLWKSCITQAAQLGMVYEEGLAHYELARHGVAGDLTTRLHLRQAQRIFTHLNARDDLARVERLLRLQPMI</sequence>
<reference evidence="4 5" key="1">
    <citation type="submission" date="2016-12" db="EMBL/GenBank/DDBJ databases">
        <title>Thioflexothrix psekupsii D3 genome sequencing and assembly.</title>
        <authorList>
            <person name="Fomenkov A."/>
            <person name="Vincze T."/>
            <person name="Grabovich M."/>
            <person name="Anton B.P."/>
            <person name="Dubinina G."/>
            <person name="Orlova M."/>
            <person name="Belousova E."/>
            <person name="Roberts R.J."/>
        </authorList>
    </citation>
    <scope>NUCLEOTIDE SEQUENCE [LARGE SCALE GENOMIC DNA]</scope>
    <source>
        <strain evidence="4">D3</strain>
    </source>
</reference>
<dbReference type="GO" id="GO:0035556">
    <property type="term" value="P:intracellular signal transduction"/>
    <property type="evidence" value="ECO:0007669"/>
    <property type="project" value="InterPro"/>
</dbReference>
<dbReference type="Gene3D" id="3.30.70.1230">
    <property type="entry name" value="Nucleotide cyclase"/>
    <property type="match status" value="2"/>
</dbReference>
<dbReference type="Proteomes" id="UP000194798">
    <property type="component" value="Unassembled WGS sequence"/>
</dbReference>
<dbReference type="EMBL" id="MSLT01000023">
    <property type="protein sequence ID" value="OUD12067.1"/>
    <property type="molecule type" value="Genomic_DNA"/>
</dbReference>
<dbReference type="InterPro" id="IPR029787">
    <property type="entry name" value="Nucleotide_cyclase"/>
</dbReference>
<dbReference type="GO" id="GO:0005737">
    <property type="term" value="C:cytoplasm"/>
    <property type="evidence" value="ECO:0007669"/>
    <property type="project" value="TreeGrafter"/>
</dbReference>
<proteinExistence type="predicted"/>
<dbReference type="InterPro" id="IPR041664">
    <property type="entry name" value="AAA_16"/>
</dbReference>
<feature type="domain" description="Guanylate cyclase" evidence="3">
    <location>
        <begin position="38"/>
        <end position="162"/>
    </location>
</feature>
<gene>
    <name evidence="4" type="ORF">TPSD3_13095</name>
</gene>
<evidence type="ECO:0000259" key="3">
    <source>
        <dbReference type="PROSITE" id="PS50125"/>
    </source>
</evidence>
<dbReference type="PANTHER" id="PTHR16305">
    <property type="entry name" value="TESTICULAR SOLUBLE ADENYLYL CYCLASE"/>
    <property type="match status" value="1"/>
</dbReference>
<evidence type="ECO:0000313" key="5">
    <source>
        <dbReference type="Proteomes" id="UP000194798"/>
    </source>
</evidence>